<comment type="function">
    <text evidence="6">Gustatory receptor which mediates acceptance or avoidance behavior, depending on its substrates.</text>
</comment>
<keyword evidence="6" id="KW-0807">Transducer</keyword>
<comment type="subcellular location">
    <subcellularLocation>
        <location evidence="1 6">Cell membrane</location>
        <topology evidence="1 6">Multi-pass membrane protein</topology>
    </subcellularLocation>
</comment>
<accession>A0ABM3JPQ7</accession>
<keyword evidence="6 8" id="KW-0675">Receptor</keyword>
<keyword evidence="7" id="KW-1185">Reference proteome</keyword>
<dbReference type="GeneID" id="105225214"/>
<proteinExistence type="inferred from homology"/>
<feature type="transmembrane region" description="Helical" evidence="6">
    <location>
        <begin position="100"/>
        <end position="119"/>
    </location>
</feature>
<evidence type="ECO:0000256" key="1">
    <source>
        <dbReference type="ARBA" id="ARBA00004651"/>
    </source>
</evidence>
<dbReference type="RefSeq" id="XP_049311211.1">
    <property type="nucleotide sequence ID" value="XM_049455254.1"/>
</dbReference>
<dbReference type="Proteomes" id="UP001652620">
    <property type="component" value="Chromosome 4"/>
</dbReference>
<sequence>MKQRKTTSTSLQQPVRLDTFTLLVLRLGQLFGQCAVPLRRRSDLATVNQRPQPVSVWQQRFLLLWHCLHLIVFFLVHLWTSVNHDSILYNSDSFGKFNDLLKLIGTIISHFTIITETILCRRQMQQFLLVYTQLHYKWHGSAGGRAEFGLYRYFFCRSSLFIVTVIIVDVAYTQEIGRHRMWITFFIPFIPSGLICNLRTVQITFFMEMLRTEVEHLNRNVERLVLFSELNCCVKFQMRDQFVRKICAELQAFMECYQDIYDMSTLLKQAVGRSMTCNYIKDYVMILSECYWSYWMIYNGENITEYLLIIPSAVSISLLLITSRNCMRSTNFLAHNIHKIRHHIEDFNISTRLQSFALQMLHQRIIIDGFGFFVLNCDMARDILGSIATYMIFFIQFMPKFKSF</sequence>
<evidence type="ECO:0000313" key="7">
    <source>
        <dbReference type="Proteomes" id="UP001652620"/>
    </source>
</evidence>
<gene>
    <name evidence="8" type="primary">LOC105225214</name>
</gene>
<protein>
    <recommendedName>
        <fullName evidence="6">Gustatory receptor</fullName>
    </recommendedName>
</protein>
<dbReference type="InterPro" id="IPR013604">
    <property type="entry name" value="7TM_chemorcpt"/>
</dbReference>
<evidence type="ECO:0000256" key="4">
    <source>
        <dbReference type="ARBA" id="ARBA00022989"/>
    </source>
</evidence>
<evidence type="ECO:0000256" key="2">
    <source>
        <dbReference type="ARBA" id="ARBA00022475"/>
    </source>
</evidence>
<evidence type="ECO:0000256" key="3">
    <source>
        <dbReference type="ARBA" id="ARBA00022692"/>
    </source>
</evidence>
<organism evidence="7 8">
    <name type="scientific">Bactrocera dorsalis</name>
    <name type="common">Oriental fruit fly</name>
    <name type="synonym">Dacus dorsalis</name>
    <dbReference type="NCBI Taxonomy" id="27457"/>
    <lineage>
        <taxon>Eukaryota</taxon>
        <taxon>Metazoa</taxon>
        <taxon>Ecdysozoa</taxon>
        <taxon>Arthropoda</taxon>
        <taxon>Hexapoda</taxon>
        <taxon>Insecta</taxon>
        <taxon>Pterygota</taxon>
        <taxon>Neoptera</taxon>
        <taxon>Endopterygota</taxon>
        <taxon>Diptera</taxon>
        <taxon>Brachycera</taxon>
        <taxon>Muscomorpha</taxon>
        <taxon>Tephritoidea</taxon>
        <taxon>Tephritidae</taxon>
        <taxon>Bactrocera</taxon>
        <taxon>Bactrocera</taxon>
    </lineage>
</organism>
<comment type="similarity">
    <text evidence="6">Belongs to the insect chemoreceptor superfamily. Gustatory receptor (GR) family.</text>
</comment>
<name>A0ABM3JPQ7_BACDO</name>
<feature type="transmembrane region" description="Helical" evidence="6">
    <location>
        <begin position="179"/>
        <end position="201"/>
    </location>
</feature>
<feature type="transmembrane region" description="Helical" evidence="6">
    <location>
        <begin position="154"/>
        <end position="173"/>
    </location>
</feature>
<keyword evidence="4 6" id="KW-1133">Transmembrane helix</keyword>
<keyword evidence="5 6" id="KW-0472">Membrane</keyword>
<reference evidence="8" key="1">
    <citation type="submission" date="2025-08" db="UniProtKB">
        <authorList>
            <consortium name="RefSeq"/>
        </authorList>
    </citation>
    <scope>IDENTIFICATION</scope>
    <source>
        <tissue evidence="8">Adult</tissue>
    </source>
</reference>
<dbReference type="Pfam" id="PF08395">
    <property type="entry name" value="7tm_7"/>
    <property type="match status" value="1"/>
</dbReference>
<evidence type="ECO:0000256" key="6">
    <source>
        <dbReference type="RuleBase" id="RU363108"/>
    </source>
</evidence>
<keyword evidence="3 6" id="KW-0812">Transmembrane</keyword>
<evidence type="ECO:0000256" key="5">
    <source>
        <dbReference type="ARBA" id="ARBA00023136"/>
    </source>
</evidence>
<feature type="transmembrane region" description="Helical" evidence="6">
    <location>
        <begin position="61"/>
        <end position="80"/>
    </location>
</feature>
<comment type="caution">
    <text evidence="6">Lacks conserved residue(s) required for the propagation of feature annotation.</text>
</comment>
<keyword evidence="2 6" id="KW-1003">Cell membrane</keyword>
<evidence type="ECO:0000313" key="8">
    <source>
        <dbReference type="RefSeq" id="XP_049311211.1"/>
    </source>
</evidence>